<dbReference type="SUPFAM" id="SSF69593">
    <property type="entry name" value="Glycerol-3-phosphate (1)-acyltransferase"/>
    <property type="match status" value="1"/>
</dbReference>
<dbReference type="EMBL" id="JAOB01000016">
    <property type="protein sequence ID" value="EUA68324.1"/>
    <property type="molecule type" value="Genomic_DNA"/>
</dbReference>
<evidence type="ECO:0000259" key="4">
    <source>
        <dbReference type="SMART" id="SM00563"/>
    </source>
</evidence>
<dbReference type="SMART" id="SM00563">
    <property type="entry name" value="PlsC"/>
    <property type="match status" value="1"/>
</dbReference>
<sequence length="309" mass="33536">MAEPVFRTIEILVKAAIAVSGIKITFIGEENIPERGGAVLAVNHTSYVDWVPAEYAATLRGRRLRFLIKAELQQLRSINFVIKHVKLIPVDRTAGADAYAVAVERLRAGELVGVHPEATISRSFELREFKTGAARMAHEAGVPIIPVIVWGAHRIWTKDHPKSLWRSRIPITVKIGAPIWPMDTLEKTQAALREAMVRLLHETQESYPHPPGAYWVPRRLGGGAPTPEEARLLDEAELAERAKRAQSALGEGGSIDGAAGAARRIALRPSTSRNGGCTCIPTADKQGTSPDRAGVVGGAGVVERREQKG</sequence>
<evidence type="ECO:0000313" key="5">
    <source>
        <dbReference type="EMBL" id="EUA68324.1"/>
    </source>
</evidence>
<dbReference type="GO" id="GO:0003841">
    <property type="term" value="F:1-acylglycerol-3-phosphate O-acyltransferase activity"/>
    <property type="evidence" value="ECO:0007669"/>
    <property type="project" value="TreeGrafter"/>
</dbReference>
<keyword evidence="2 5" id="KW-0012">Acyltransferase</keyword>
<dbReference type="CDD" id="cd07989">
    <property type="entry name" value="LPLAT_AGPAT-like"/>
    <property type="match status" value="1"/>
</dbReference>
<comment type="caution">
    <text evidence="5">The sequence shown here is derived from an EMBL/GenBank/DDBJ whole genome shotgun (WGS) entry which is preliminary data.</text>
</comment>
<organism evidence="5">
    <name type="scientific">Mycobacterium xenopi 4042</name>
    <dbReference type="NCBI Taxonomy" id="1299334"/>
    <lineage>
        <taxon>Bacteria</taxon>
        <taxon>Bacillati</taxon>
        <taxon>Actinomycetota</taxon>
        <taxon>Actinomycetes</taxon>
        <taxon>Mycobacteriales</taxon>
        <taxon>Mycobacteriaceae</taxon>
        <taxon>Mycobacterium</taxon>
    </lineage>
</organism>
<proteinExistence type="predicted"/>
<protein>
    <submittedName>
        <fullName evidence="5">Acyltransferase family protein</fullName>
    </submittedName>
</protein>
<gene>
    <name evidence="5" type="ORF">I553_10485</name>
</gene>
<dbReference type="InterPro" id="IPR002123">
    <property type="entry name" value="Plipid/glycerol_acylTrfase"/>
</dbReference>
<dbReference type="PANTHER" id="PTHR10434:SF55">
    <property type="entry name" value="POSSIBLE ACYLTRANSFERASE"/>
    <property type="match status" value="1"/>
</dbReference>
<dbReference type="AlphaFoldDB" id="X8DIY7"/>
<feature type="domain" description="Phospholipid/glycerol acyltransferase" evidence="4">
    <location>
        <begin position="38"/>
        <end position="152"/>
    </location>
</feature>
<dbReference type="GO" id="GO:0006654">
    <property type="term" value="P:phosphatidic acid biosynthetic process"/>
    <property type="evidence" value="ECO:0007669"/>
    <property type="project" value="TreeGrafter"/>
</dbReference>
<dbReference type="GO" id="GO:0005886">
    <property type="term" value="C:plasma membrane"/>
    <property type="evidence" value="ECO:0007669"/>
    <property type="project" value="TreeGrafter"/>
</dbReference>
<dbReference type="PATRIC" id="fig|1299334.3.peg.1833"/>
<keyword evidence="1 5" id="KW-0808">Transferase</keyword>
<evidence type="ECO:0000256" key="2">
    <source>
        <dbReference type="ARBA" id="ARBA00023315"/>
    </source>
</evidence>
<feature type="region of interest" description="Disordered" evidence="3">
    <location>
        <begin position="270"/>
        <end position="309"/>
    </location>
</feature>
<name>X8DIY7_MYCXE</name>
<evidence type="ECO:0000256" key="3">
    <source>
        <dbReference type="SAM" id="MobiDB-lite"/>
    </source>
</evidence>
<accession>X8DIY7</accession>
<reference evidence="5" key="1">
    <citation type="submission" date="2014-01" db="EMBL/GenBank/DDBJ databases">
        <authorList>
            <person name="Brown-Elliot B."/>
            <person name="Wallace R."/>
            <person name="Lenaerts A."/>
            <person name="Ordway D."/>
            <person name="DeGroote M.A."/>
            <person name="Parker T."/>
            <person name="Sizemore C."/>
            <person name="Tallon L.J."/>
            <person name="Sadzewicz L.K."/>
            <person name="Sengamalay N."/>
            <person name="Fraser C.M."/>
            <person name="Hine E."/>
            <person name="Shefchek K.A."/>
            <person name="Das S.P."/>
            <person name="Tettelin H."/>
        </authorList>
    </citation>
    <scope>NUCLEOTIDE SEQUENCE [LARGE SCALE GENOMIC DNA]</scope>
    <source>
        <strain evidence="5">4042</strain>
    </source>
</reference>
<dbReference type="PANTHER" id="PTHR10434">
    <property type="entry name" value="1-ACYL-SN-GLYCEROL-3-PHOSPHATE ACYLTRANSFERASE"/>
    <property type="match status" value="1"/>
</dbReference>
<dbReference type="Pfam" id="PF01553">
    <property type="entry name" value="Acyltransferase"/>
    <property type="match status" value="1"/>
</dbReference>
<evidence type="ECO:0000256" key="1">
    <source>
        <dbReference type="ARBA" id="ARBA00022679"/>
    </source>
</evidence>